<keyword evidence="1" id="KW-0472">Membrane</keyword>
<dbReference type="PROSITE" id="PS00018">
    <property type="entry name" value="EF_HAND_1"/>
    <property type="match status" value="1"/>
</dbReference>
<sequence length="210" mass="23046">MKVDYGSQNPGEEQAFIRRVVAPPKPDDSRRKQKRMAAVGASVVLLAAGAVCTYAALPEEKAAQTPTTNLEAKAQYLLSPEELSQDDNSGSGDSDSAFVPDFGTYDANSDGSISNAEYIARLAANRDDALERVASSSLSDEKKALYSDRLRHNFETQVGCVTKLGKRDFKTNGDLTEDRFPLFYNMIKEFCLLEDVRIPAEFQPIEIAPP</sequence>
<proteinExistence type="predicted"/>
<protein>
    <recommendedName>
        <fullName evidence="4">EF-hand domain-containing protein</fullName>
    </recommendedName>
</protein>
<dbReference type="Proteomes" id="UP001146120">
    <property type="component" value="Unassembled WGS sequence"/>
</dbReference>
<evidence type="ECO:0000256" key="1">
    <source>
        <dbReference type="SAM" id="Phobius"/>
    </source>
</evidence>
<comment type="caution">
    <text evidence="2">The sequence shown here is derived from an EMBL/GenBank/DDBJ whole genome shotgun (WGS) entry which is preliminary data.</text>
</comment>
<evidence type="ECO:0000313" key="3">
    <source>
        <dbReference type="Proteomes" id="UP001146120"/>
    </source>
</evidence>
<feature type="transmembrane region" description="Helical" evidence="1">
    <location>
        <begin position="36"/>
        <end position="57"/>
    </location>
</feature>
<keyword evidence="1" id="KW-0812">Transmembrane</keyword>
<organism evidence="2 3">
    <name type="scientific">Lagenidium giganteum</name>
    <dbReference type="NCBI Taxonomy" id="4803"/>
    <lineage>
        <taxon>Eukaryota</taxon>
        <taxon>Sar</taxon>
        <taxon>Stramenopiles</taxon>
        <taxon>Oomycota</taxon>
        <taxon>Peronosporomycetes</taxon>
        <taxon>Pythiales</taxon>
        <taxon>Pythiaceae</taxon>
    </lineage>
</organism>
<evidence type="ECO:0008006" key="4">
    <source>
        <dbReference type="Google" id="ProtNLM"/>
    </source>
</evidence>
<dbReference type="InterPro" id="IPR018247">
    <property type="entry name" value="EF_Hand_1_Ca_BS"/>
</dbReference>
<reference evidence="2" key="1">
    <citation type="submission" date="2022-11" db="EMBL/GenBank/DDBJ databases">
        <authorList>
            <person name="Morgan W.R."/>
            <person name="Tartar A."/>
        </authorList>
    </citation>
    <scope>NUCLEOTIDE SEQUENCE</scope>
    <source>
        <strain evidence="2">ARSEF 373</strain>
    </source>
</reference>
<dbReference type="AlphaFoldDB" id="A0AAV2YQW1"/>
<gene>
    <name evidence="2" type="ORF">N0F65_002773</name>
</gene>
<dbReference type="EMBL" id="DAKRPA010000220">
    <property type="protein sequence ID" value="DAZ95039.1"/>
    <property type="molecule type" value="Genomic_DNA"/>
</dbReference>
<keyword evidence="3" id="KW-1185">Reference proteome</keyword>
<keyword evidence="1" id="KW-1133">Transmembrane helix</keyword>
<feature type="non-terminal residue" evidence="2">
    <location>
        <position position="210"/>
    </location>
</feature>
<evidence type="ECO:0000313" key="2">
    <source>
        <dbReference type="EMBL" id="DAZ95039.1"/>
    </source>
</evidence>
<reference evidence="2" key="2">
    <citation type="journal article" date="2023" name="Microbiol Resour">
        <title>Decontamination and Annotation of the Draft Genome Sequence of the Oomycete Lagenidium giganteum ARSEF 373.</title>
        <authorList>
            <person name="Morgan W.R."/>
            <person name="Tartar A."/>
        </authorList>
    </citation>
    <scope>NUCLEOTIDE SEQUENCE</scope>
    <source>
        <strain evidence="2">ARSEF 373</strain>
    </source>
</reference>
<accession>A0AAV2YQW1</accession>
<name>A0AAV2YQW1_9STRA</name>